<dbReference type="GO" id="GO:0001228">
    <property type="term" value="F:DNA-binding transcription activator activity, RNA polymerase II-specific"/>
    <property type="evidence" value="ECO:0007669"/>
    <property type="project" value="TreeGrafter"/>
</dbReference>
<dbReference type="Pfam" id="PF00172">
    <property type="entry name" value="Zn_clus"/>
    <property type="match status" value="1"/>
</dbReference>
<dbReference type="Pfam" id="PF11951">
    <property type="entry name" value="Fungal_trans_2"/>
    <property type="match status" value="1"/>
</dbReference>
<keyword evidence="5" id="KW-1185">Reference proteome</keyword>
<proteinExistence type="predicted"/>
<evidence type="ECO:0000259" key="3">
    <source>
        <dbReference type="PROSITE" id="PS50048"/>
    </source>
</evidence>
<feature type="region of interest" description="Disordered" evidence="2">
    <location>
        <begin position="1"/>
        <end position="21"/>
    </location>
</feature>
<dbReference type="SUPFAM" id="SSF57701">
    <property type="entry name" value="Zn2/Cys6 DNA-binding domain"/>
    <property type="match status" value="1"/>
</dbReference>
<protein>
    <recommendedName>
        <fullName evidence="3">Zn(2)-C6 fungal-type domain-containing protein</fullName>
    </recommendedName>
</protein>
<dbReference type="EMBL" id="ML995474">
    <property type="protein sequence ID" value="KAF2147490.1"/>
    <property type="molecule type" value="Genomic_DNA"/>
</dbReference>
<dbReference type="PANTHER" id="PTHR47784:SF5">
    <property type="entry name" value="STEROL UPTAKE CONTROL PROTEIN 2"/>
    <property type="match status" value="1"/>
</dbReference>
<keyword evidence="1" id="KW-0539">Nucleus</keyword>
<evidence type="ECO:0000313" key="5">
    <source>
        <dbReference type="Proteomes" id="UP000799438"/>
    </source>
</evidence>
<feature type="compositionally biased region" description="Low complexity" evidence="2">
    <location>
        <begin position="77"/>
        <end position="91"/>
    </location>
</feature>
<dbReference type="GO" id="GO:0008270">
    <property type="term" value="F:zinc ion binding"/>
    <property type="evidence" value="ECO:0007669"/>
    <property type="project" value="InterPro"/>
</dbReference>
<dbReference type="CDD" id="cd00067">
    <property type="entry name" value="GAL4"/>
    <property type="match status" value="1"/>
</dbReference>
<dbReference type="InterPro" id="IPR036864">
    <property type="entry name" value="Zn2-C6_fun-type_DNA-bd_sf"/>
</dbReference>
<dbReference type="Proteomes" id="UP000799438">
    <property type="component" value="Unassembled WGS sequence"/>
</dbReference>
<evidence type="ECO:0000256" key="1">
    <source>
        <dbReference type="ARBA" id="ARBA00023242"/>
    </source>
</evidence>
<dbReference type="OrthoDB" id="4937900at2759"/>
<organism evidence="4 5">
    <name type="scientific">Aplosporella prunicola CBS 121167</name>
    <dbReference type="NCBI Taxonomy" id="1176127"/>
    <lineage>
        <taxon>Eukaryota</taxon>
        <taxon>Fungi</taxon>
        <taxon>Dikarya</taxon>
        <taxon>Ascomycota</taxon>
        <taxon>Pezizomycotina</taxon>
        <taxon>Dothideomycetes</taxon>
        <taxon>Dothideomycetes incertae sedis</taxon>
        <taxon>Botryosphaeriales</taxon>
        <taxon>Aplosporellaceae</taxon>
        <taxon>Aplosporella</taxon>
    </lineage>
</organism>
<dbReference type="PROSITE" id="PS50048">
    <property type="entry name" value="ZN2_CY6_FUNGAL_2"/>
    <property type="match status" value="1"/>
</dbReference>
<dbReference type="InterPro" id="IPR001138">
    <property type="entry name" value="Zn2Cys6_DnaBD"/>
</dbReference>
<feature type="compositionally biased region" description="Basic residues" evidence="2">
    <location>
        <begin position="9"/>
        <end position="18"/>
    </location>
</feature>
<feature type="domain" description="Zn(2)-C6 fungal-type" evidence="3">
    <location>
        <begin position="20"/>
        <end position="50"/>
    </location>
</feature>
<dbReference type="PROSITE" id="PS00463">
    <property type="entry name" value="ZN2_CY6_FUNGAL_1"/>
    <property type="match status" value="1"/>
</dbReference>
<dbReference type="SMART" id="SM00066">
    <property type="entry name" value="GAL4"/>
    <property type="match status" value="1"/>
</dbReference>
<dbReference type="RefSeq" id="XP_033403198.1">
    <property type="nucleotide sequence ID" value="XM_033545913.1"/>
</dbReference>
<evidence type="ECO:0000256" key="2">
    <source>
        <dbReference type="SAM" id="MobiDB-lite"/>
    </source>
</evidence>
<dbReference type="InterPro" id="IPR021858">
    <property type="entry name" value="Fun_TF"/>
</dbReference>
<dbReference type="Gene3D" id="4.10.240.10">
    <property type="entry name" value="Zn(2)-C6 fungal-type DNA-binding domain"/>
    <property type="match status" value="1"/>
</dbReference>
<sequence>MSEPQTQAKMRRSHRKTRTGCSQCKQRRVKCDERKPSCSNCTKRSTQCSLQFNVPQLPYSYANQPLKPATATEANGSLSTSHSPSSAATSPFQHHESPQTPSPAPTLFTLEDMQLLHHFIVCTAETFTEHLEHHDMWRKAAPSIAFEHPPLMHSLLALSAIHRAHMEPSKRQRQQYVMVATSHQNMAVAAYRPTLLDITRENCHSIFLFSALLVYWALASQHDLQGSAPLEHATARINFSDDDPSEWIRLMRGCPSILFTNAGQVFEWVANGPLHPFFHPRLDVSEDLPLPPELAPRFQALRAALVDPGPAASVATTGSGAPDPDAATCERAAYAHALHELQRYSVFLWQQTQASAQPRIVLERLDQIRMSWPASVDDEYAEYLRAKRPGALVLLAQYAVLVKPLNKFWWVRGLDRALVSVVWRLLPLEWRGWVEEPARMVGAWRDGGVVV</sequence>
<accession>A0A6A6BU12</accession>
<feature type="region of interest" description="Disordered" evidence="2">
    <location>
        <begin position="71"/>
        <end position="106"/>
    </location>
</feature>
<evidence type="ECO:0000313" key="4">
    <source>
        <dbReference type="EMBL" id="KAF2147490.1"/>
    </source>
</evidence>
<dbReference type="GeneID" id="54303419"/>
<dbReference type="AlphaFoldDB" id="A0A6A6BU12"/>
<reference evidence="4" key="1">
    <citation type="journal article" date="2020" name="Stud. Mycol.">
        <title>101 Dothideomycetes genomes: a test case for predicting lifestyles and emergence of pathogens.</title>
        <authorList>
            <person name="Haridas S."/>
            <person name="Albert R."/>
            <person name="Binder M."/>
            <person name="Bloem J."/>
            <person name="Labutti K."/>
            <person name="Salamov A."/>
            <person name="Andreopoulos B."/>
            <person name="Baker S."/>
            <person name="Barry K."/>
            <person name="Bills G."/>
            <person name="Bluhm B."/>
            <person name="Cannon C."/>
            <person name="Castanera R."/>
            <person name="Culley D."/>
            <person name="Daum C."/>
            <person name="Ezra D."/>
            <person name="Gonzalez J."/>
            <person name="Henrissat B."/>
            <person name="Kuo A."/>
            <person name="Liang C."/>
            <person name="Lipzen A."/>
            <person name="Lutzoni F."/>
            <person name="Magnuson J."/>
            <person name="Mondo S."/>
            <person name="Nolan M."/>
            <person name="Ohm R."/>
            <person name="Pangilinan J."/>
            <person name="Park H.-J."/>
            <person name="Ramirez L."/>
            <person name="Alfaro M."/>
            <person name="Sun H."/>
            <person name="Tritt A."/>
            <person name="Yoshinaga Y."/>
            <person name="Zwiers L.-H."/>
            <person name="Turgeon B."/>
            <person name="Goodwin S."/>
            <person name="Spatafora J."/>
            <person name="Crous P."/>
            <person name="Grigoriev I."/>
        </authorList>
    </citation>
    <scope>NUCLEOTIDE SEQUENCE</scope>
    <source>
        <strain evidence="4">CBS 121167</strain>
    </source>
</reference>
<dbReference type="PANTHER" id="PTHR47784">
    <property type="entry name" value="STEROL UPTAKE CONTROL PROTEIN 2"/>
    <property type="match status" value="1"/>
</dbReference>
<dbReference type="InterPro" id="IPR053157">
    <property type="entry name" value="Sterol_Uptake_Regulator"/>
</dbReference>
<gene>
    <name evidence="4" type="ORF">K452DRAFT_354861</name>
</gene>
<name>A0A6A6BU12_9PEZI</name>